<dbReference type="RefSeq" id="WP_060828783.1">
    <property type="nucleotide sequence ID" value="NZ_PCGV01000025.1"/>
</dbReference>
<reference evidence="1 2" key="1">
    <citation type="submission" date="2017-10" db="EMBL/GenBank/DDBJ databases">
        <title>Draft genome sequences of Aggregatibacter actinomycetemcomitans strains 310a and 310b.</title>
        <authorList>
            <person name="May A.C."/>
            <person name="Ohta H."/>
            <person name="Maeda H."/>
            <person name="Kokeguchi S."/>
            <person name="Cugini C."/>
        </authorList>
    </citation>
    <scope>NUCLEOTIDE SEQUENCE [LARGE SCALE GENOMIC DNA]</scope>
    <source>
        <strain evidence="1 2">310b</strain>
    </source>
</reference>
<dbReference type="EMBL" id="PCGW01000027">
    <property type="protein sequence ID" value="PHO19749.1"/>
    <property type="molecule type" value="Genomic_DNA"/>
</dbReference>
<comment type="caution">
    <text evidence="1">The sequence shown here is derived from an EMBL/GenBank/DDBJ whole genome shotgun (WGS) entry which is preliminary data.</text>
</comment>
<keyword evidence="2" id="KW-1185">Reference proteome</keyword>
<protein>
    <recommendedName>
        <fullName evidence="3">Rha family transcriptional regulator</fullName>
    </recommendedName>
</protein>
<sequence>MNDVINQTISIFEQQPEVIDVKGKAMATSKAVANFFGKRHDNVLQAVEDLDCSPEFSALNFQVAKYRDEQGKMRPMYRMTRDGFTFLVMGFRGKKAATYKEAYIAQFNEMEHWIKARHALSDRQPHLGDAIQYRERITGKEDPHAYARENNLIYCVVVGSTRKKWLKAHDLPPDDDIRQHLNQAQLKLMDLLVSENATMIKIGMTYHDRKAQLEQSALYYWQTQKTEA</sequence>
<evidence type="ECO:0008006" key="3">
    <source>
        <dbReference type="Google" id="ProtNLM"/>
    </source>
</evidence>
<evidence type="ECO:0000313" key="2">
    <source>
        <dbReference type="Proteomes" id="UP000226080"/>
    </source>
</evidence>
<proteinExistence type="predicted"/>
<gene>
    <name evidence="1" type="ORF">CQR80_10655</name>
</gene>
<dbReference type="NCBIfam" id="TIGR02681">
    <property type="entry name" value="phage_pRha"/>
    <property type="match status" value="1"/>
</dbReference>
<evidence type="ECO:0000313" key="1">
    <source>
        <dbReference type="EMBL" id="PHO19749.1"/>
    </source>
</evidence>
<dbReference type="Proteomes" id="UP000226080">
    <property type="component" value="Unassembled WGS sequence"/>
</dbReference>
<dbReference type="Pfam" id="PF09669">
    <property type="entry name" value="Phage_pRha"/>
    <property type="match status" value="1"/>
</dbReference>
<dbReference type="InterPro" id="IPR014054">
    <property type="entry name" value="Phage_regulatory_Rha"/>
</dbReference>
<name>A0A2G1DMM9_AGGAC</name>
<accession>A0A2G1DMM9</accession>
<organism evidence="1 2">
    <name type="scientific">Aggregatibacter actinomycetemcomitans</name>
    <name type="common">Actinobacillus actinomycetemcomitans</name>
    <name type="synonym">Haemophilus actinomycetemcomitans</name>
    <dbReference type="NCBI Taxonomy" id="714"/>
    <lineage>
        <taxon>Bacteria</taxon>
        <taxon>Pseudomonadati</taxon>
        <taxon>Pseudomonadota</taxon>
        <taxon>Gammaproteobacteria</taxon>
        <taxon>Pasteurellales</taxon>
        <taxon>Pasteurellaceae</taxon>
        <taxon>Aggregatibacter</taxon>
    </lineage>
</organism>